<evidence type="ECO:0000256" key="3">
    <source>
        <dbReference type="ARBA" id="ARBA00022723"/>
    </source>
</evidence>
<evidence type="ECO:0000256" key="9">
    <source>
        <dbReference type="HAMAP-Rule" id="MF_00336"/>
    </source>
</evidence>
<evidence type="ECO:0000313" key="10">
    <source>
        <dbReference type="EMBL" id="MVQ35532.1"/>
    </source>
</evidence>
<keyword evidence="7 9" id="KW-0460">Magnesium</keyword>
<organism evidence="10 11">
    <name type="scientific">Paenibacillus anseongense</name>
    <dbReference type="NCBI Taxonomy" id="2682845"/>
    <lineage>
        <taxon>Bacteria</taxon>
        <taxon>Bacillati</taxon>
        <taxon>Bacillota</taxon>
        <taxon>Bacilli</taxon>
        <taxon>Bacillales</taxon>
        <taxon>Paenibacillaceae</taxon>
        <taxon>Paenibacillus</taxon>
    </lineage>
</organism>
<keyword evidence="3 9" id="KW-0479">Metal-binding</keyword>
<accession>A0ABW9U621</accession>
<dbReference type="HAMAP" id="MF_00336">
    <property type="entry name" value="BioD"/>
    <property type="match status" value="1"/>
</dbReference>
<feature type="binding site" evidence="9">
    <location>
        <position position="120"/>
    </location>
    <ligand>
        <name>Mg(2+)</name>
        <dbReference type="ChEBI" id="CHEBI:18420"/>
    </ligand>
</feature>
<dbReference type="EC" id="6.3.3.3" evidence="9"/>
<dbReference type="InterPro" id="IPR004472">
    <property type="entry name" value="DTB_synth_BioD"/>
</dbReference>
<feature type="binding site" evidence="9">
    <location>
        <begin position="180"/>
        <end position="181"/>
    </location>
    <ligand>
        <name>ATP</name>
        <dbReference type="ChEBI" id="CHEBI:30616"/>
    </ligand>
</feature>
<reference evidence="10 11" key="1">
    <citation type="submission" date="2019-12" db="EMBL/GenBank/DDBJ databases">
        <authorList>
            <person name="Huq M.A."/>
        </authorList>
    </citation>
    <scope>NUCLEOTIDE SEQUENCE [LARGE SCALE GENOMIC DNA]</scope>
    <source>
        <strain evidence="10 11">MAH-34</strain>
    </source>
</reference>
<dbReference type="PANTHER" id="PTHR43210">
    <property type="entry name" value="DETHIOBIOTIN SYNTHETASE"/>
    <property type="match status" value="1"/>
</dbReference>
<dbReference type="RefSeq" id="WP_157319514.1">
    <property type="nucleotide sequence ID" value="NZ_WSEM01000012.1"/>
</dbReference>
<proteinExistence type="inferred from homology"/>
<feature type="binding site" evidence="9">
    <location>
        <begin position="213"/>
        <end position="215"/>
    </location>
    <ligand>
        <name>ATP</name>
        <dbReference type="ChEBI" id="CHEBI:30616"/>
    </ligand>
</feature>
<dbReference type="Proteomes" id="UP000467637">
    <property type="component" value="Unassembled WGS sequence"/>
</dbReference>
<evidence type="ECO:0000256" key="5">
    <source>
        <dbReference type="ARBA" id="ARBA00022756"/>
    </source>
</evidence>
<dbReference type="Gene3D" id="3.40.50.300">
    <property type="entry name" value="P-loop containing nucleotide triphosphate hydrolases"/>
    <property type="match status" value="1"/>
</dbReference>
<comment type="pathway">
    <text evidence="9">Cofactor biosynthesis; biotin biosynthesis; biotin from 7,8-diaminononanoate: step 1/2.</text>
</comment>
<dbReference type="GO" id="GO:0004141">
    <property type="term" value="F:dethiobiotin synthase activity"/>
    <property type="evidence" value="ECO:0007669"/>
    <property type="project" value="UniProtKB-EC"/>
</dbReference>
<dbReference type="SUPFAM" id="SSF52540">
    <property type="entry name" value="P-loop containing nucleoside triphosphate hydrolases"/>
    <property type="match status" value="1"/>
</dbReference>
<feature type="binding site" evidence="9">
    <location>
        <begin position="120"/>
        <end position="123"/>
    </location>
    <ligand>
        <name>ATP</name>
        <dbReference type="ChEBI" id="CHEBI:30616"/>
    </ligand>
</feature>
<dbReference type="EMBL" id="WSEM01000012">
    <property type="protein sequence ID" value="MVQ35532.1"/>
    <property type="molecule type" value="Genomic_DNA"/>
</dbReference>
<comment type="caution">
    <text evidence="10">The sequence shown here is derived from an EMBL/GenBank/DDBJ whole genome shotgun (WGS) entry which is preliminary data.</text>
</comment>
<keyword evidence="1 9" id="KW-0963">Cytoplasm</keyword>
<feature type="binding site" evidence="9">
    <location>
        <position position="24"/>
    </location>
    <ligand>
        <name>Mg(2+)</name>
        <dbReference type="ChEBI" id="CHEBI:18420"/>
    </ligand>
</feature>
<gene>
    <name evidence="9 10" type="primary">bioD</name>
    <name evidence="10" type="ORF">GON05_12820</name>
</gene>
<evidence type="ECO:0000256" key="2">
    <source>
        <dbReference type="ARBA" id="ARBA00022598"/>
    </source>
</evidence>
<evidence type="ECO:0000256" key="1">
    <source>
        <dbReference type="ARBA" id="ARBA00022490"/>
    </source>
</evidence>
<dbReference type="InterPro" id="IPR027417">
    <property type="entry name" value="P-loop_NTPase"/>
</dbReference>
<feature type="binding site" evidence="9">
    <location>
        <position position="59"/>
    </location>
    <ligand>
        <name>Mg(2+)</name>
        <dbReference type="ChEBI" id="CHEBI:18420"/>
    </ligand>
</feature>
<evidence type="ECO:0000256" key="7">
    <source>
        <dbReference type="ARBA" id="ARBA00022842"/>
    </source>
</evidence>
<comment type="catalytic activity">
    <reaction evidence="9">
        <text>(7R,8S)-7,8-diammoniononanoate + CO2 + ATP = (4R,5S)-dethiobiotin + ADP + phosphate + 3 H(+)</text>
        <dbReference type="Rhea" id="RHEA:15805"/>
        <dbReference type="ChEBI" id="CHEBI:15378"/>
        <dbReference type="ChEBI" id="CHEBI:16526"/>
        <dbReference type="ChEBI" id="CHEBI:30616"/>
        <dbReference type="ChEBI" id="CHEBI:43474"/>
        <dbReference type="ChEBI" id="CHEBI:149469"/>
        <dbReference type="ChEBI" id="CHEBI:149473"/>
        <dbReference type="ChEBI" id="CHEBI:456216"/>
        <dbReference type="EC" id="6.3.3.3"/>
    </reaction>
</comment>
<comment type="subcellular location">
    <subcellularLocation>
        <location evidence="9">Cytoplasm</location>
    </subcellularLocation>
</comment>
<feature type="binding site" evidence="9">
    <location>
        <position position="59"/>
    </location>
    <ligand>
        <name>ATP</name>
        <dbReference type="ChEBI" id="CHEBI:30616"/>
    </ligand>
</feature>
<dbReference type="Pfam" id="PF13500">
    <property type="entry name" value="AAA_26"/>
    <property type="match status" value="1"/>
</dbReference>
<dbReference type="CDD" id="cd03109">
    <property type="entry name" value="DTBS"/>
    <property type="match status" value="1"/>
</dbReference>
<sequence length="260" mass="27583">MDKDNEEPIRGLFVTGTDTGVGKTMVTAAIAAALRADGCQAGVWKPVQSGALLGSGETDAERLLQLTGINERPDNVAPFTFEAPLAPMLAARQAGVTLTMQELIAAGKPLMERYDALLVEGAGGVAVPLNDDALMVDLIAELQIPALIVARSGLGTINHTILTAAFLRHYKIPIIGVILNDGDDPDIQNDPSAVTNAELIEQYSGLPVLGRFPFLPADEVHIDLFIHTARKSIQLAPIKKALNIVSNEGLGGKHEQPFNL</sequence>
<evidence type="ECO:0000256" key="4">
    <source>
        <dbReference type="ARBA" id="ARBA00022741"/>
    </source>
</evidence>
<evidence type="ECO:0000313" key="11">
    <source>
        <dbReference type="Proteomes" id="UP000467637"/>
    </source>
</evidence>
<comment type="catalytic activity">
    <reaction evidence="8">
        <text>(7R,8S)-8-amino-7-(carboxyamino)nonanoate + ATP = (4R,5S)-dethiobiotin + ADP + phosphate + H(+)</text>
        <dbReference type="Rhea" id="RHEA:63684"/>
        <dbReference type="ChEBI" id="CHEBI:15378"/>
        <dbReference type="ChEBI" id="CHEBI:30616"/>
        <dbReference type="ChEBI" id="CHEBI:43474"/>
        <dbReference type="ChEBI" id="CHEBI:149470"/>
        <dbReference type="ChEBI" id="CHEBI:149473"/>
        <dbReference type="ChEBI" id="CHEBI:456216"/>
    </reaction>
</comment>
<comment type="function">
    <text evidence="9">Catalyzes a mechanistically unusual reaction, the ATP-dependent insertion of CO2 between the N7 and N8 nitrogen atoms of 7,8-diaminopelargonic acid (DAPA, also called 7,8-diammoniononanoate) to form a ureido ring.</text>
</comment>
<protein>
    <recommendedName>
        <fullName evidence="9">ATP-dependent dethiobiotin synthetase BioD</fullName>
        <ecNumber evidence="9">6.3.3.3</ecNumber>
    </recommendedName>
    <alternativeName>
        <fullName evidence="9">DTB synthetase</fullName>
        <shortName evidence="9">DTBS</shortName>
    </alternativeName>
    <alternativeName>
        <fullName evidence="9">Dethiobiotin synthase</fullName>
    </alternativeName>
</protein>
<feature type="binding site" evidence="9">
    <location>
        <position position="49"/>
    </location>
    <ligand>
        <name>substrate</name>
    </ligand>
</feature>
<comment type="subunit">
    <text evidence="9">Homodimer.</text>
</comment>
<dbReference type="PIRSF" id="PIRSF006755">
    <property type="entry name" value="DTB_synth"/>
    <property type="match status" value="1"/>
</dbReference>
<dbReference type="PANTHER" id="PTHR43210:SF2">
    <property type="entry name" value="ATP-DEPENDENT DETHIOBIOTIN SYNTHETASE BIOD 2"/>
    <property type="match status" value="1"/>
</dbReference>
<name>A0ABW9U621_9BACL</name>
<keyword evidence="4 9" id="KW-0547">Nucleotide-binding</keyword>
<dbReference type="NCBIfam" id="TIGR00347">
    <property type="entry name" value="bioD"/>
    <property type="match status" value="1"/>
</dbReference>
<keyword evidence="2 9" id="KW-0436">Ligase</keyword>
<keyword evidence="5 9" id="KW-0093">Biotin biosynthesis</keyword>
<feature type="active site" evidence="9">
    <location>
        <position position="45"/>
    </location>
</feature>
<evidence type="ECO:0000256" key="8">
    <source>
        <dbReference type="ARBA" id="ARBA00047386"/>
    </source>
</evidence>
<comment type="caution">
    <text evidence="9">Lacks conserved residue(s) required for the propagation of feature annotation.</text>
</comment>
<comment type="cofactor">
    <cofactor evidence="9">
        <name>Mg(2+)</name>
        <dbReference type="ChEBI" id="CHEBI:18420"/>
    </cofactor>
</comment>
<keyword evidence="11" id="KW-1185">Reference proteome</keyword>
<comment type="similarity">
    <text evidence="9">Belongs to the dethiobiotin synthetase family.</text>
</comment>
<evidence type="ECO:0000256" key="6">
    <source>
        <dbReference type="ARBA" id="ARBA00022840"/>
    </source>
</evidence>
<keyword evidence="6 9" id="KW-0067">ATP-binding</keyword>